<name>A0A449BHT7_9MOLU</name>
<sequence length="113" mass="13550">MKKNKILNKIYKHELSIDEGYEQLYKKELKKYRAQNSYIEPKKASFVKLKFKLQDHKHVTNLINFLFLIPVPVGIMRLFKNQIDDYEEVRKMLVKGISIEVQSEDTNIKIKTY</sequence>
<dbReference type="Proteomes" id="UP000290909">
    <property type="component" value="Chromosome"/>
</dbReference>
<gene>
    <name evidence="2" type="ORF">NCTC10172_00005</name>
</gene>
<keyword evidence="1" id="KW-0812">Transmembrane</keyword>
<keyword evidence="1" id="KW-1133">Transmembrane helix</keyword>
<evidence type="ECO:0000313" key="3">
    <source>
        <dbReference type="Proteomes" id="UP000290909"/>
    </source>
</evidence>
<dbReference type="EMBL" id="LR215050">
    <property type="protein sequence ID" value="VEU82000.1"/>
    <property type="molecule type" value="Genomic_DNA"/>
</dbReference>
<keyword evidence="1" id="KW-0472">Membrane</keyword>
<dbReference type="STRING" id="1408416.GCA_000702765_00585"/>
<dbReference type="AlphaFoldDB" id="A0A449BHT7"/>
<evidence type="ECO:0000313" key="2">
    <source>
        <dbReference type="EMBL" id="VEU82000.1"/>
    </source>
</evidence>
<accession>A0A449BHT7</accession>
<feature type="transmembrane region" description="Helical" evidence="1">
    <location>
        <begin position="59"/>
        <end position="79"/>
    </location>
</feature>
<proteinExistence type="predicted"/>
<organism evidence="2 3">
    <name type="scientific">Acholeplasma hippikon</name>
    <dbReference type="NCBI Taxonomy" id="264636"/>
    <lineage>
        <taxon>Bacteria</taxon>
        <taxon>Bacillati</taxon>
        <taxon>Mycoplasmatota</taxon>
        <taxon>Mollicutes</taxon>
        <taxon>Acholeplasmatales</taxon>
        <taxon>Acholeplasmataceae</taxon>
        <taxon>Acholeplasma</taxon>
    </lineage>
</organism>
<dbReference type="KEGG" id="ahk:NCTC10172_00005"/>
<evidence type="ECO:0000256" key="1">
    <source>
        <dbReference type="SAM" id="Phobius"/>
    </source>
</evidence>
<keyword evidence="3" id="KW-1185">Reference proteome</keyword>
<protein>
    <submittedName>
        <fullName evidence="2">Uncharacterized protein</fullName>
    </submittedName>
</protein>
<reference evidence="2 3" key="1">
    <citation type="submission" date="2019-01" db="EMBL/GenBank/DDBJ databases">
        <authorList>
            <consortium name="Pathogen Informatics"/>
        </authorList>
    </citation>
    <scope>NUCLEOTIDE SEQUENCE [LARGE SCALE GENOMIC DNA]</scope>
    <source>
        <strain evidence="2 3">NCTC10172</strain>
    </source>
</reference>
<dbReference type="RefSeq" id="WP_035368820.1">
    <property type="nucleotide sequence ID" value="NZ_LR215050.1"/>
</dbReference>